<accession>A0A3B0UZX7</accession>
<gene>
    <name evidence="1" type="ORF">MNBD_DELTA02-94</name>
</gene>
<evidence type="ECO:0000313" key="1">
    <source>
        <dbReference type="EMBL" id="VAW36341.1"/>
    </source>
</evidence>
<sequence length="122" mass="13925">MVIYKKIRIVVFIIASLVLLSSFTRAFAEDNKPYYLEQGVVSTATAEGFILNEHVKVFVLPDTKVFSSSEKELAQGALKGHRWVYVEGPVDSYGNVEAKSIYLMPRYIRLDERSEYPFIKTP</sequence>
<dbReference type="AlphaFoldDB" id="A0A3B0UZX7"/>
<name>A0A3B0UZX7_9ZZZZ</name>
<proteinExistence type="predicted"/>
<organism evidence="1">
    <name type="scientific">hydrothermal vent metagenome</name>
    <dbReference type="NCBI Taxonomy" id="652676"/>
    <lineage>
        <taxon>unclassified sequences</taxon>
        <taxon>metagenomes</taxon>
        <taxon>ecological metagenomes</taxon>
    </lineage>
</organism>
<reference evidence="1" key="1">
    <citation type="submission" date="2018-06" db="EMBL/GenBank/DDBJ databases">
        <authorList>
            <person name="Zhirakovskaya E."/>
        </authorList>
    </citation>
    <scope>NUCLEOTIDE SEQUENCE</scope>
</reference>
<dbReference type="EMBL" id="UOEZ01000039">
    <property type="protein sequence ID" value="VAW36341.1"/>
    <property type="molecule type" value="Genomic_DNA"/>
</dbReference>
<protein>
    <submittedName>
        <fullName evidence="1">Uncharacterized protein</fullName>
    </submittedName>
</protein>